<protein>
    <submittedName>
        <fullName evidence="1">Uncharacterized protein</fullName>
    </submittedName>
</protein>
<keyword evidence="2" id="KW-1185">Reference proteome</keyword>
<dbReference type="HOGENOM" id="CLU_2576249_0_0_1"/>
<dbReference type="Proteomes" id="UP000000305">
    <property type="component" value="Unassembled WGS sequence"/>
</dbReference>
<name>E9HN54_DAPPU</name>
<dbReference type="AlphaFoldDB" id="E9HN54"/>
<organism evidence="1 2">
    <name type="scientific">Daphnia pulex</name>
    <name type="common">Water flea</name>
    <dbReference type="NCBI Taxonomy" id="6669"/>
    <lineage>
        <taxon>Eukaryota</taxon>
        <taxon>Metazoa</taxon>
        <taxon>Ecdysozoa</taxon>
        <taxon>Arthropoda</taxon>
        <taxon>Crustacea</taxon>
        <taxon>Branchiopoda</taxon>
        <taxon>Diplostraca</taxon>
        <taxon>Cladocera</taxon>
        <taxon>Anomopoda</taxon>
        <taxon>Daphniidae</taxon>
        <taxon>Daphnia</taxon>
    </lineage>
</organism>
<dbReference type="EMBL" id="GL732693">
    <property type="protein sequence ID" value="EFX66833.1"/>
    <property type="molecule type" value="Genomic_DNA"/>
</dbReference>
<sequence length="81" mass="9100">MCHSFSIQCRVGNGVEWKLKDEKKSKEEEEVEEEQYRGEHLIRFQPPAMPAPTMTELACATLCFRSGASAFGRSSTPLYGS</sequence>
<evidence type="ECO:0000313" key="1">
    <source>
        <dbReference type="EMBL" id="EFX66833.1"/>
    </source>
</evidence>
<dbReference type="InParanoid" id="E9HN54"/>
<evidence type="ECO:0000313" key="2">
    <source>
        <dbReference type="Proteomes" id="UP000000305"/>
    </source>
</evidence>
<reference evidence="1 2" key="1">
    <citation type="journal article" date="2011" name="Science">
        <title>The ecoresponsive genome of Daphnia pulex.</title>
        <authorList>
            <person name="Colbourne J.K."/>
            <person name="Pfrender M.E."/>
            <person name="Gilbert D."/>
            <person name="Thomas W.K."/>
            <person name="Tucker A."/>
            <person name="Oakley T.H."/>
            <person name="Tokishita S."/>
            <person name="Aerts A."/>
            <person name="Arnold G.J."/>
            <person name="Basu M.K."/>
            <person name="Bauer D.J."/>
            <person name="Caceres C.E."/>
            <person name="Carmel L."/>
            <person name="Casola C."/>
            <person name="Choi J.H."/>
            <person name="Detter J.C."/>
            <person name="Dong Q."/>
            <person name="Dusheyko S."/>
            <person name="Eads B.D."/>
            <person name="Frohlich T."/>
            <person name="Geiler-Samerotte K.A."/>
            <person name="Gerlach D."/>
            <person name="Hatcher P."/>
            <person name="Jogdeo S."/>
            <person name="Krijgsveld J."/>
            <person name="Kriventseva E.V."/>
            <person name="Kultz D."/>
            <person name="Laforsch C."/>
            <person name="Lindquist E."/>
            <person name="Lopez J."/>
            <person name="Manak J.R."/>
            <person name="Muller J."/>
            <person name="Pangilinan J."/>
            <person name="Patwardhan R.P."/>
            <person name="Pitluck S."/>
            <person name="Pritham E.J."/>
            <person name="Rechtsteiner A."/>
            <person name="Rho M."/>
            <person name="Rogozin I.B."/>
            <person name="Sakarya O."/>
            <person name="Salamov A."/>
            <person name="Schaack S."/>
            <person name="Shapiro H."/>
            <person name="Shiga Y."/>
            <person name="Skalitzky C."/>
            <person name="Smith Z."/>
            <person name="Souvorov A."/>
            <person name="Sung W."/>
            <person name="Tang Z."/>
            <person name="Tsuchiya D."/>
            <person name="Tu H."/>
            <person name="Vos H."/>
            <person name="Wang M."/>
            <person name="Wolf Y.I."/>
            <person name="Yamagata H."/>
            <person name="Yamada T."/>
            <person name="Ye Y."/>
            <person name="Shaw J.R."/>
            <person name="Andrews J."/>
            <person name="Crease T.J."/>
            <person name="Tang H."/>
            <person name="Lucas S.M."/>
            <person name="Robertson H.M."/>
            <person name="Bork P."/>
            <person name="Koonin E.V."/>
            <person name="Zdobnov E.M."/>
            <person name="Grigoriev I.V."/>
            <person name="Lynch M."/>
            <person name="Boore J.L."/>
        </authorList>
    </citation>
    <scope>NUCLEOTIDE SEQUENCE [LARGE SCALE GENOMIC DNA]</scope>
</reference>
<proteinExistence type="predicted"/>
<dbReference type="KEGG" id="dpx:DAPPUDRAFT_262528"/>
<accession>E9HN54</accession>
<gene>
    <name evidence="1" type="ORF">DAPPUDRAFT_262528</name>
</gene>